<dbReference type="Proteomes" id="UP000585474">
    <property type="component" value="Unassembled WGS sequence"/>
</dbReference>
<keyword evidence="5 6" id="KW-0961">Cell wall biogenesis/degradation</keyword>
<gene>
    <name evidence="7" type="ORF">Acr_03g0001100</name>
</gene>
<accession>A0A7J0EAX2</accession>
<dbReference type="AlphaFoldDB" id="A0A7J0EAX2"/>
<evidence type="ECO:0000256" key="3">
    <source>
        <dbReference type="ARBA" id="ARBA00005784"/>
    </source>
</evidence>
<evidence type="ECO:0000256" key="4">
    <source>
        <dbReference type="ARBA" id="ARBA00022512"/>
    </source>
</evidence>
<keyword evidence="6" id="KW-0378">Hydrolase</keyword>
<evidence type="ECO:0000256" key="6">
    <source>
        <dbReference type="RuleBase" id="RU363114"/>
    </source>
</evidence>
<proteinExistence type="inferred from homology"/>
<sequence length="239" mass="27107">MDDLDSQSDVYSHNNNYVTWTRAGCSAGGLASFLHCDNFTSYLPANASVKCSSDAGFFLDERDIGLNHTIRSFYDDLITLQGVEQNLDKNCTSSLFYPKQCFFPQYALPFIRTPFFILNSAYDVFQFHHILVPPSADLQGRWNRCKLNPIACNTNQLDNLQAFRKDMLAALRLFFEYSRRGGMFINSCFAHCQSESQDTWFAPNSPRIHNKKQLEIGTLGEGSLRKLTVNILVTLPAIT</sequence>
<dbReference type="OrthoDB" id="2015280at2759"/>
<dbReference type="GO" id="GO:0016787">
    <property type="term" value="F:hydrolase activity"/>
    <property type="evidence" value="ECO:0007669"/>
    <property type="project" value="UniProtKB-KW"/>
</dbReference>
<evidence type="ECO:0000256" key="2">
    <source>
        <dbReference type="ARBA" id="ARBA00004191"/>
    </source>
</evidence>
<comment type="caution">
    <text evidence="7">The sequence shown here is derived from an EMBL/GenBank/DDBJ whole genome shotgun (WGS) entry which is preliminary data.</text>
</comment>
<protein>
    <recommendedName>
        <fullName evidence="6">Pectin acetylesterase</fullName>
        <ecNumber evidence="6">3.1.1.-</ecNumber>
    </recommendedName>
</protein>
<dbReference type="EC" id="3.1.1.-" evidence="6"/>
<evidence type="ECO:0000313" key="7">
    <source>
        <dbReference type="EMBL" id="GFY83336.1"/>
    </source>
</evidence>
<dbReference type="InterPro" id="IPR004963">
    <property type="entry name" value="PAE/NOTUM"/>
</dbReference>
<dbReference type="EMBL" id="BJWL01000003">
    <property type="protein sequence ID" value="GFY83336.1"/>
    <property type="molecule type" value="Genomic_DNA"/>
</dbReference>
<evidence type="ECO:0000256" key="1">
    <source>
        <dbReference type="ARBA" id="ARBA00003534"/>
    </source>
</evidence>
<organism evidence="7 8">
    <name type="scientific">Actinidia rufa</name>
    <dbReference type="NCBI Taxonomy" id="165716"/>
    <lineage>
        <taxon>Eukaryota</taxon>
        <taxon>Viridiplantae</taxon>
        <taxon>Streptophyta</taxon>
        <taxon>Embryophyta</taxon>
        <taxon>Tracheophyta</taxon>
        <taxon>Spermatophyta</taxon>
        <taxon>Magnoliopsida</taxon>
        <taxon>eudicotyledons</taxon>
        <taxon>Gunneridae</taxon>
        <taxon>Pentapetalae</taxon>
        <taxon>asterids</taxon>
        <taxon>Ericales</taxon>
        <taxon>Actinidiaceae</taxon>
        <taxon>Actinidia</taxon>
    </lineage>
</organism>
<dbReference type="PANTHER" id="PTHR21562">
    <property type="entry name" value="NOTUM-RELATED"/>
    <property type="match status" value="1"/>
</dbReference>
<comment type="subcellular location">
    <subcellularLocation>
        <location evidence="2 6">Secreted</location>
        <location evidence="2 6">Cell wall</location>
    </subcellularLocation>
</comment>
<reference evidence="7 8" key="1">
    <citation type="submission" date="2019-07" db="EMBL/GenBank/DDBJ databases">
        <title>De Novo Assembly of kiwifruit Actinidia rufa.</title>
        <authorList>
            <person name="Sugita-Konishi S."/>
            <person name="Sato K."/>
            <person name="Mori E."/>
            <person name="Abe Y."/>
            <person name="Kisaki G."/>
            <person name="Hamano K."/>
            <person name="Suezawa K."/>
            <person name="Otani M."/>
            <person name="Fukuda T."/>
            <person name="Manabe T."/>
            <person name="Gomi K."/>
            <person name="Tabuchi M."/>
            <person name="Akimitsu K."/>
            <person name="Kataoka I."/>
        </authorList>
    </citation>
    <scope>NUCLEOTIDE SEQUENCE [LARGE SCALE GENOMIC DNA]</scope>
    <source>
        <strain evidence="8">cv. Fuchu</strain>
    </source>
</reference>
<dbReference type="PANTHER" id="PTHR21562:SF69">
    <property type="entry name" value="PECTIN ACETYLESTERASE 9"/>
    <property type="match status" value="1"/>
</dbReference>
<name>A0A7J0EAX2_9ERIC</name>
<keyword evidence="4 6" id="KW-0134">Cell wall</keyword>
<comment type="similarity">
    <text evidence="3 6">Belongs to the pectinacetylesterase family.</text>
</comment>
<dbReference type="GO" id="GO:0071555">
    <property type="term" value="P:cell wall organization"/>
    <property type="evidence" value="ECO:0007669"/>
    <property type="project" value="UniProtKB-KW"/>
</dbReference>
<keyword evidence="6" id="KW-0964">Secreted</keyword>
<comment type="function">
    <text evidence="1 6">Hydrolyzes acetyl esters in homogalacturonan regions of pectin. In type I primary cell wall, galacturonic acid residues of pectin can be acetylated at the O-2 and O-3 positions. Decreasing the degree of acetylation of pectin gels in vitro alters their physical properties.</text>
</comment>
<evidence type="ECO:0000256" key="5">
    <source>
        <dbReference type="ARBA" id="ARBA00023316"/>
    </source>
</evidence>
<evidence type="ECO:0000313" key="8">
    <source>
        <dbReference type="Proteomes" id="UP000585474"/>
    </source>
</evidence>
<keyword evidence="8" id="KW-1185">Reference proteome</keyword>
<dbReference type="Pfam" id="PF03283">
    <property type="entry name" value="PAE"/>
    <property type="match status" value="1"/>
</dbReference>